<dbReference type="Proteomes" id="UP000076420">
    <property type="component" value="Unassembled WGS sequence"/>
</dbReference>
<proteinExistence type="predicted"/>
<dbReference type="EnsemblMetazoa" id="BGLB020972-RA">
    <property type="protein sequence ID" value="BGLB020972-PA"/>
    <property type="gene ID" value="BGLB020972"/>
</dbReference>
<evidence type="ECO:0000313" key="1">
    <source>
        <dbReference type="EnsemblMetazoa" id="BGLB020972-PA"/>
    </source>
</evidence>
<accession>A0A2C9KL64</accession>
<dbReference type="OrthoDB" id="6125467at2759"/>
<protein>
    <submittedName>
        <fullName evidence="1">Uncharacterized protein</fullName>
    </submittedName>
</protein>
<organism evidence="1 2">
    <name type="scientific">Biomphalaria glabrata</name>
    <name type="common">Bloodfluke planorb</name>
    <name type="synonym">Freshwater snail</name>
    <dbReference type="NCBI Taxonomy" id="6526"/>
    <lineage>
        <taxon>Eukaryota</taxon>
        <taxon>Metazoa</taxon>
        <taxon>Spiralia</taxon>
        <taxon>Lophotrochozoa</taxon>
        <taxon>Mollusca</taxon>
        <taxon>Gastropoda</taxon>
        <taxon>Heterobranchia</taxon>
        <taxon>Euthyneura</taxon>
        <taxon>Panpulmonata</taxon>
        <taxon>Hygrophila</taxon>
        <taxon>Lymnaeoidea</taxon>
        <taxon>Planorbidae</taxon>
        <taxon>Biomphalaria</taxon>
    </lineage>
</organism>
<name>A0A2C9KL64_BIOGL</name>
<gene>
    <name evidence="1" type="primary">106068306</name>
</gene>
<dbReference type="KEGG" id="bgt:106068306"/>
<dbReference type="VEuPathDB" id="VectorBase:BGLB020972"/>
<evidence type="ECO:0000313" key="2">
    <source>
        <dbReference type="Proteomes" id="UP000076420"/>
    </source>
</evidence>
<sequence length="293" mass="34153">MSAEFPDFFHSHWRPPPYELCEEDKEWIKRDWVRNFFLADKRDKSCFYLLSFITPTTNGYRVFDKWHGIDTSRCPEDVKAEIQEKLISCLPQKDFKHGRSPYIINGVPIADVLKGSAQFPCDCRSDVIFYNGRAYDQKYFLQARLRTRPCHVMFLEGKLIPPFFINKKIFPIMKEKRHPVHCRPRLQDVLALRETVNNTGFNNCIFGKGLNPCCTTSIFNDTVPPYHNTKDYGYTRMGLPYGETIGFFRFKPKKICDCRQVPLQSLGECCTCEPGEYNPAQYIQDECPPACCC</sequence>
<dbReference type="AlphaFoldDB" id="A0A2C9KL64"/>
<reference evidence="1" key="1">
    <citation type="submission" date="2020-05" db="UniProtKB">
        <authorList>
            <consortium name="EnsemblMetazoa"/>
        </authorList>
    </citation>
    <scope>IDENTIFICATION</scope>
    <source>
        <strain evidence="1">BB02</strain>
    </source>
</reference>
<dbReference type="VEuPathDB" id="VectorBase:BGLAX_026947"/>